<protein>
    <submittedName>
        <fullName evidence="2">Uncharacterized protein</fullName>
    </submittedName>
</protein>
<feature type="compositionally biased region" description="Polar residues" evidence="1">
    <location>
        <begin position="147"/>
        <end position="163"/>
    </location>
</feature>
<organism evidence="2 3">
    <name type="scientific">Coprinellus micaceus</name>
    <name type="common">Glistening ink-cap mushroom</name>
    <name type="synonym">Coprinus micaceus</name>
    <dbReference type="NCBI Taxonomy" id="71717"/>
    <lineage>
        <taxon>Eukaryota</taxon>
        <taxon>Fungi</taxon>
        <taxon>Dikarya</taxon>
        <taxon>Basidiomycota</taxon>
        <taxon>Agaricomycotina</taxon>
        <taxon>Agaricomycetes</taxon>
        <taxon>Agaricomycetidae</taxon>
        <taxon>Agaricales</taxon>
        <taxon>Agaricineae</taxon>
        <taxon>Psathyrellaceae</taxon>
        <taxon>Coprinellus</taxon>
    </lineage>
</organism>
<comment type="caution">
    <text evidence="2">The sequence shown here is derived from an EMBL/GenBank/DDBJ whole genome shotgun (WGS) entry which is preliminary data.</text>
</comment>
<feature type="compositionally biased region" description="Polar residues" evidence="1">
    <location>
        <begin position="103"/>
        <end position="112"/>
    </location>
</feature>
<evidence type="ECO:0000256" key="1">
    <source>
        <dbReference type="SAM" id="MobiDB-lite"/>
    </source>
</evidence>
<dbReference type="EMBL" id="QPFP01000007">
    <property type="protein sequence ID" value="TEB35503.1"/>
    <property type="molecule type" value="Genomic_DNA"/>
</dbReference>
<feature type="region of interest" description="Disordered" evidence="1">
    <location>
        <begin position="20"/>
        <end position="115"/>
    </location>
</feature>
<gene>
    <name evidence="2" type="ORF">FA13DRAFT_1347115</name>
</gene>
<feature type="region of interest" description="Disordered" evidence="1">
    <location>
        <begin position="145"/>
        <end position="165"/>
    </location>
</feature>
<dbReference type="Proteomes" id="UP000298030">
    <property type="component" value="Unassembled WGS sequence"/>
</dbReference>
<proteinExistence type="predicted"/>
<dbReference type="OrthoDB" id="3233824at2759"/>
<keyword evidence="3" id="KW-1185">Reference proteome</keyword>
<reference evidence="2 3" key="1">
    <citation type="journal article" date="2019" name="Nat. Ecol. Evol.">
        <title>Megaphylogeny resolves global patterns of mushroom evolution.</title>
        <authorList>
            <person name="Varga T."/>
            <person name="Krizsan K."/>
            <person name="Foldi C."/>
            <person name="Dima B."/>
            <person name="Sanchez-Garcia M."/>
            <person name="Sanchez-Ramirez S."/>
            <person name="Szollosi G.J."/>
            <person name="Szarkandi J.G."/>
            <person name="Papp V."/>
            <person name="Albert L."/>
            <person name="Andreopoulos W."/>
            <person name="Angelini C."/>
            <person name="Antonin V."/>
            <person name="Barry K.W."/>
            <person name="Bougher N.L."/>
            <person name="Buchanan P."/>
            <person name="Buyck B."/>
            <person name="Bense V."/>
            <person name="Catcheside P."/>
            <person name="Chovatia M."/>
            <person name="Cooper J."/>
            <person name="Damon W."/>
            <person name="Desjardin D."/>
            <person name="Finy P."/>
            <person name="Geml J."/>
            <person name="Haridas S."/>
            <person name="Hughes K."/>
            <person name="Justo A."/>
            <person name="Karasinski D."/>
            <person name="Kautmanova I."/>
            <person name="Kiss B."/>
            <person name="Kocsube S."/>
            <person name="Kotiranta H."/>
            <person name="LaButti K.M."/>
            <person name="Lechner B.E."/>
            <person name="Liimatainen K."/>
            <person name="Lipzen A."/>
            <person name="Lukacs Z."/>
            <person name="Mihaltcheva S."/>
            <person name="Morgado L.N."/>
            <person name="Niskanen T."/>
            <person name="Noordeloos M.E."/>
            <person name="Ohm R.A."/>
            <person name="Ortiz-Santana B."/>
            <person name="Ovrebo C."/>
            <person name="Racz N."/>
            <person name="Riley R."/>
            <person name="Savchenko A."/>
            <person name="Shiryaev A."/>
            <person name="Soop K."/>
            <person name="Spirin V."/>
            <person name="Szebenyi C."/>
            <person name="Tomsovsky M."/>
            <person name="Tulloss R.E."/>
            <person name="Uehling J."/>
            <person name="Grigoriev I.V."/>
            <person name="Vagvolgyi C."/>
            <person name="Papp T."/>
            <person name="Martin F.M."/>
            <person name="Miettinen O."/>
            <person name="Hibbett D.S."/>
            <person name="Nagy L.G."/>
        </authorList>
    </citation>
    <scope>NUCLEOTIDE SEQUENCE [LARGE SCALE GENOMIC DNA]</scope>
    <source>
        <strain evidence="2 3">FP101781</strain>
    </source>
</reference>
<feature type="compositionally biased region" description="Low complexity" evidence="1">
    <location>
        <begin position="68"/>
        <end position="102"/>
    </location>
</feature>
<name>A0A4Y7TMT0_COPMI</name>
<evidence type="ECO:0000313" key="3">
    <source>
        <dbReference type="Proteomes" id="UP000298030"/>
    </source>
</evidence>
<accession>A0A4Y7TMT0</accession>
<evidence type="ECO:0000313" key="2">
    <source>
        <dbReference type="EMBL" id="TEB35503.1"/>
    </source>
</evidence>
<dbReference type="AlphaFoldDB" id="A0A4Y7TMT0"/>
<sequence>MSTPLPSFVELMASLGLEQKTPVAHVDEPIQEFPSSPKQEPAERTIPSPVKAKSSPALREAALRQRPARFSPYSSANSSSNRRGSVSSNSSYSSSSSRGNSPTQETFGSTASRSRRTRNHLCLNLYGSTTDLSANMPISTYVRRKTPATTPTSPHFPQDTASDPASDIPKTLTIPVLPSLLPNSASSCDSFPITPNDSDASFPDRASPLLPKVTLKPSPDYLSEHHFKGRARGNSHCQPYFTGVRISTSSRYSLNEQYMRKDALVDIA</sequence>
<dbReference type="STRING" id="71717.A0A4Y7TMT0"/>